<dbReference type="Gramene" id="C.cajan_07678.t">
    <property type="protein sequence ID" value="C.cajan_07678.t.cds1"/>
    <property type="gene ID" value="C.cajan_07678"/>
</dbReference>
<dbReference type="PANTHER" id="PTHR35317:SF28">
    <property type="entry name" value="ZINC FINGER, CCHC-TYPE, RIBONUCLEASE H-LIKE DOMAIN, GAG-PRE-INTEGRASE DOMAIN PROTEIN-RELATED"/>
    <property type="match status" value="1"/>
</dbReference>
<dbReference type="Proteomes" id="UP000075243">
    <property type="component" value="Chromosome 2"/>
</dbReference>
<gene>
    <name evidence="1" type="ORF">KK1_007889</name>
</gene>
<sequence>MKALLRSQRLWEVVQKGYEELGEEEELTVAQLATLEKMQAKDSSALYFLYNAVDELDFEKIGSAANSKEAWETLEVAHRGSSRVRQIRLQTLRGEFENLKMEDREPITEFVSRVQKVTNQLMRSGEPVPENRIVEKILRSLNKDFDYVVCATYLSPF</sequence>
<dbReference type="Pfam" id="PF14223">
    <property type="entry name" value="Retrotran_gag_2"/>
    <property type="match status" value="1"/>
</dbReference>
<dbReference type="AlphaFoldDB" id="A0A151U777"/>
<evidence type="ECO:0000313" key="2">
    <source>
        <dbReference type="Proteomes" id="UP000075243"/>
    </source>
</evidence>
<keyword evidence="2" id="KW-1185">Reference proteome</keyword>
<organism evidence="1 2">
    <name type="scientific">Cajanus cajan</name>
    <name type="common">Pigeon pea</name>
    <name type="synonym">Cajanus indicus</name>
    <dbReference type="NCBI Taxonomy" id="3821"/>
    <lineage>
        <taxon>Eukaryota</taxon>
        <taxon>Viridiplantae</taxon>
        <taxon>Streptophyta</taxon>
        <taxon>Embryophyta</taxon>
        <taxon>Tracheophyta</taxon>
        <taxon>Spermatophyta</taxon>
        <taxon>Magnoliopsida</taxon>
        <taxon>eudicotyledons</taxon>
        <taxon>Gunneridae</taxon>
        <taxon>Pentapetalae</taxon>
        <taxon>rosids</taxon>
        <taxon>fabids</taxon>
        <taxon>Fabales</taxon>
        <taxon>Fabaceae</taxon>
        <taxon>Papilionoideae</taxon>
        <taxon>50 kb inversion clade</taxon>
        <taxon>NPAAA clade</taxon>
        <taxon>indigoferoid/millettioid clade</taxon>
        <taxon>Phaseoleae</taxon>
        <taxon>Cajanus</taxon>
    </lineage>
</organism>
<evidence type="ECO:0008006" key="3">
    <source>
        <dbReference type="Google" id="ProtNLM"/>
    </source>
</evidence>
<evidence type="ECO:0000313" key="1">
    <source>
        <dbReference type="EMBL" id="KYP75185.1"/>
    </source>
</evidence>
<accession>A0A151U777</accession>
<protein>
    <recommendedName>
        <fullName evidence="3">Retrovirus-related Pol polyprotein from transposon TNT 1-94</fullName>
    </recommendedName>
</protein>
<dbReference type="EMBL" id="CM003604">
    <property type="protein sequence ID" value="KYP75185.1"/>
    <property type="molecule type" value="Genomic_DNA"/>
</dbReference>
<name>A0A151U777_CAJCA</name>
<proteinExistence type="predicted"/>
<reference evidence="1 2" key="1">
    <citation type="journal article" date="2012" name="Nat. Biotechnol.">
        <title>Draft genome sequence of pigeonpea (Cajanus cajan), an orphan legume crop of resource-poor farmers.</title>
        <authorList>
            <person name="Varshney R.K."/>
            <person name="Chen W."/>
            <person name="Li Y."/>
            <person name="Bharti A.K."/>
            <person name="Saxena R.K."/>
            <person name="Schlueter J.A."/>
            <person name="Donoghue M.T."/>
            <person name="Azam S."/>
            <person name="Fan G."/>
            <person name="Whaley A.M."/>
            <person name="Farmer A.D."/>
            <person name="Sheridan J."/>
            <person name="Iwata A."/>
            <person name="Tuteja R."/>
            <person name="Penmetsa R.V."/>
            <person name="Wu W."/>
            <person name="Upadhyaya H.D."/>
            <person name="Yang S.P."/>
            <person name="Shah T."/>
            <person name="Saxena K.B."/>
            <person name="Michael T."/>
            <person name="McCombie W.R."/>
            <person name="Yang B."/>
            <person name="Zhang G."/>
            <person name="Yang H."/>
            <person name="Wang J."/>
            <person name="Spillane C."/>
            <person name="Cook D.R."/>
            <person name="May G.D."/>
            <person name="Xu X."/>
            <person name="Jackson S.A."/>
        </authorList>
    </citation>
    <scope>NUCLEOTIDE SEQUENCE [LARGE SCALE GENOMIC DNA]</scope>
    <source>
        <strain evidence="2">cv. Asha</strain>
    </source>
</reference>
<dbReference type="PANTHER" id="PTHR35317">
    <property type="entry name" value="OS04G0629600 PROTEIN"/>
    <property type="match status" value="1"/>
</dbReference>